<organism evidence="4 5">
    <name type="scientific">Serinibacter arcticus</name>
    <dbReference type="NCBI Taxonomy" id="1655435"/>
    <lineage>
        <taxon>Bacteria</taxon>
        <taxon>Bacillati</taxon>
        <taxon>Actinomycetota</taxon>
        <taxon>Actinomycetes</taxon>
        <taxon>Micrococcales</taxon>
        <taxon>Beutenbergiaceae</taxon>
        <taxon>Serinibacter</taxon>
    </lineage>
</organism>
<name>A0A4Z1E081_9MICO</name>
<feature type="region of interest" description="Disordered" evidence="3">
    <location>
        <begin position="246"/>
        <end position="279"/>
    </location>
</feature>
<reference evidence="4 5" key="1">
    <citation type="submission" date="2018-11" db="EMBL/GenBank/DDBJ databases">
        <title>Complete genome sequencing of the Actinobacteria Serinibacter sp. K3-2.</title>
        <authorList>
            <person name="Rakitin A.L."/>
            <person name="Beletsky A.V."/>
            <person name="Mardanov A.V."/>
            <person name="Ravin N.V."/>
            <person name="Gromova A.S."/>
            <person name="Filippova S.N."/>
            <person name="Gal'Chenko V.F."/>
        </authorList>
    </citation>
    <scope>NUCLEOTIDE SEQUENCE [LARGE SCALE GENOMIC DNA]</scope>
    <source>
        <strain evidence="4 5">K3-2</strain>
    </source>
</reference>
<dbReference type="PANTHER" id="PTHR33542">
    <property type="entry name" value="SIROHYDROCHLORIN FERROCHELATASE, CHLOROPLASTIC"/>
    <property type="match status" value="1"/>
</dbReference>
<dbReference type="Pfam" id="PF01903">
    <property type="entry name" value="CbiX"/>
    <property type="match status" value="2"/>
</dbReference>
<evidence type="ECO:0000256" key="3">
    <source>
        <dbReference type="SAM" id="MobiDB-lite"/>
    </source>
</evidence>
<dbReference type="SUPFAM" id="SSF53800">
    <property type="entry name" value="Chelatase"/>
    <property type="match status" value="1"/>
</dbReference>
<dbReference type="GO" id="GO:0046872">
    <property type="term" value="F:metal ion binding"/>
    <property type="evidence" value="ECO:0007669"/>
    <property type="project" value="UniProtKB-KW"/>
</dbReference>
<dbReference type="AlphaFoldDB" id="A0A4Z1E081"/>
<dbReference type="OrthoDB" id="7345302at2"/>
<sequence>MSRRTRRAARAAEVAAADAALNAAGPVLIGCSHGTDSVAGRAAISGLLDQVRAARPGLEVREAFVDVQDPRIDDVVAGIDGPAVIVPLLLSTGFHVKQDIQGACVRDDVVAAPPLGPHPALAQLLADRLAPHDLQPGDQVVLAAAGSSDPEAADAVAAVARDLAQLLGRGVVASYGAGAQPRVGDAVAQAQVPDGGRVVVASYLLAPGYFLDVVLRAGADVVTDALAPDEALAALVLERYDEAATRLPRSRGTSGRSRGLFGRSRGTSGRPRGVFRRRA</sequence>
<dbReference type="InterPro" id="IPR050963">
    <property type="entry name" value="Sirohydro_Cobaltochel/CbiX"/>
</dbReference>
<dbReference type="RefSeq" id="WP_135849300.1">
    <property type="nucleotide sequence ID" value="NZ_RHPJ01000002.1"/>
</dbReference>
<dbReference type="GO" id="GO:0016829">
    <property type="term" value="F:lyase activity"/>
    <property type="evidence" value="ECO:0007669"/>
    <property type="project" value="UniProtKB-KW"/>
</dbReference>
<gene>
    <name evidence="4" type="ORF">SERN_1280</name>
</gene>
<dbReference type="EMBL" id="RHPJ01000002">
    <property type="protein sequence ID" value="TGO05276.1"/>
    <property type="molecule type" value="Genomic_DNA"/>
</dbReference>
<dbReference type="InterPro" id="IPR002762">
    <property type="entry name" value="CbiX-like"/>
</dbReference>
<dbReference type="Proteomes" id="UP000297318">
    <property type="component" value="Unassembled WGS sequence"/>
</dbReference>
<keyword evidence="2" id="KW-0456">Lyase</keyword>
<protein>
    <submittedName>
        <fullName evidence="4">Sirohydrochlorin ferrochelatase</fullName>
    </submittedName>
</protein>
<accession>A0A4Z1E081</accession>
<keyword evidence="1" id="KW-0479">Metal-binding</keyword>
<comment type="caution">
    <text evidence="4">The sequence shown here is derived from an EMBL/GenBank/DDBJ whole genome shotgun (WGS) entry which is preliminary data.</text>
</comment>
<evidence type="ECO:0000313" key="5">
    <source>
        <dbReference type="Proteomes" id="UP000297318"/>
    </source>
</evidence>
<dbReference type="PANTHER" id="PTHR33542:SF5">
    <property type="entry name" value="FERROCHELATASE CHE1"/>
    <property type="match status" value="1"/>
</dbReference>
<dbReference type="CDD" id="cd03416">
    <property type="entry name" value="CbiX_SirB_N"/>
    <property type="match status" value="1"/>
</dbReference>
<proteinExistence type="predicted"/>
<keyword evidence="5" id="KW-1185">Reference proteome</keyword>
<feature type="compositionally biased region" description="Low complexity" evidence="3">
    <location>
        <begin position="246"/>
        <end position="272"/>
    </location>
</feature>
<evidence type="ECO:0000313" key="4">
    <source>
        <dbReference type="EMBL" id="TGO05276.1"/>
    </source>
</evidence>
<evidence type="ECO:0000256" key="1">
    <source>
        <dbReference type="ARBA" id="ARBA00022723"/>
    </source>
</evidence>
<dbReference type="PROSITE" id="PS51257">
    <property type="entry name" value="PROKAR_LIPOPROTEIN"/>
    <property type="match status" value="1"/>
</dbReference>
<dbReference type="Gene3D" id="3.40.50.1400">
    <property type="match status" value="2"/>
</dbReference>
<evidence type="ECO:0000256" key="2">
    <source>
        <dbReference type="ARBA" id="ARBA00023239"/>
    </source>
</evidence>